<dbReference type="OrthoDB" id="183314at2"/>
<dbReference type="EMBL" id="CP036150">
    <property type="protein sequence ID" value="QEN06972.1"/>
    <property type="molecule type" value="Genomic_DNA"/>
</dbReference>
<organism evidence="2 3">
    <name type="scientific">Oceanispirochaeta crateris</name>
    <dbReference type="NCBI Taxonomy" id="2518645"/>
    <lineage>
        <taxon>Bacteria</taxon>
        <taxon>Pseudomonadati</taxon>
        <taxon>Spirochaetota</taxon>
        <taxon>Spirochaetia</taxon>
        <taxon>Spirochaetales</taxon>
        <taxon>Spirochaetaceae</taxon>
        <taxon>Oceanispirochaeta</taxon>
    </lineage>
</organism>
<dbReference type="Gene3D" id="3.90.550.10">
    <property type="entry name" value="Spore Coat Polysaccharide Biosynthesis Protein SpsA, Chain A"/>
    <property type="match status" value="1"/>
</dbReference>
<sequence length="464" mass="53900">MKIVSLTMVNNEGEMIESFIRYNYNFFDHMVIIDNGCTDNTIDIIQSLISEGYKIHVFNESLESYNQFRLDNKYIKKILNEIVPDIIIPLDADEFLSGIDNPRSLLENLSLDRIYYITWRWYVLSDKDDVTEAFIPKRLLYSLDKPPYNQIDGSEVTKVIIPAKYFSEMKLTLSAGHHTVFGKSNPKIEKIKQLFIAHYRIISDTHLTSKLMCYVMRGIVSMELTTKQTSHRTNQLAIIERGGSLLETAIDVSYSGYPKNVIYNPLNLSFCEPESIKLKYSISSEDSLIQSVLHTGQEMAIRTYNLERKHKEKPYLKPIILWLDGFTESDIFVPNPSNRSILLTSMYNVRGYVTEINELKFLKVNYRLLITPEWLKFLPYKYIVVPNGVEVNDVKTKLEPYIINKEIIISEREYLQKIGPFLMIWSLILFIPSLLCTGLSYTKKNGIKKTINSIRNRLSVKQDK</sequence>
<evidence type="ECO:0000313" key="2">
    <source>
        <dbReference type="EMBL" id="QEN06972.1"/>
    </source>
</evidence>
<evidence type="ECO:0000313" key="3">
    <source>
        <dbReference type="Proteomes" id="UP000324209"/>
    </source>
</evidence>
<reference evidence="2 3" key="1">
    <citation type="submission" date="2019-02" db="EMBL/GenBank/DDBJ databases">
        <title>Complete Genome Sequence and Methylome Analysis of free living Spirochaetas.</title>
        <authorList>
            <person name="Fomenkov A."/>
            <person name="Dubinina G."/>
            <person name="Leshcheva N."/>
            <person name="Mikheeva N."/>
            <person name="Grabovich M."/>
            <person name="Vincze T."/>
            <person name="Roberts R.J."/>
        </authorList>
    </citation>
    <scope>NUCLEOTIDE SEQUENCE [LARGE SCALE GENOMIC DNA]</scope>
    <source>
        <strain evidence="2 3">K2</strain>
    </source>
</reference>
<gene>
    <name evidence="2" type="ORF">EXM22_02830</name>
</gene>
<keyword evidence="2" id="KW-0808">Transferase</keyword>
<dbReference type="GO" id="GO:0016740">
    <property type="term" value="F:transferase activity"/>
    <property type="evidence" value="ECO:0007669"/>
    <property type="project" value="UniProtKB-KW"/>
</dbReference>
<keyword evidence="1" id="KW-0472">Membrane</keyword>
<keyword evidence="1" id="KW-0812">Transmembrane</keyword>
<dbReference type="CDD" id="cd00761">
    <property type="entry name" value="Glyco_tranf_GTA_type"/>
    <property type="match status" value="1"/>
</dbReference>
<accession>A0A5C1QLE4</accession>
<dbReference type="AlphaFoldDB" id="A0A5C1QLE4"/>
<evidence type="ECO:0000256" key="1">
    <source>
        <dbReference type="SAM" id="Phobius"/>
    </source>
</evidence>
<dbReference type="InterPro" id="IPR029044">
    <property type="entry name" value="Nucleotide-diphossugar_trans"/>
</dbReference>
<keyword evidence="3" id="KW-1185">Reference proteome</keyword>
<proteinExistence type="predicted"/>
<protein>
    <submittedName>
        <fullName evidence="2">Glycosyltransferase family 2 protein</fullName>
    </submittedName>
</protein>
<keyword evidence="1" id="KW-1133">Transmembrane helix</keyword>
<dbReference type="KEGG" id="ock:EXM22_02830"/>
<dbReference type="SUPFAM" id="SSF53448">
    <property type="entry name" value="Nucleotide-diphospho-sugar transferases"/>
    <property type="match status" value="1"/>
</dbReference>
<dbReference type="Proteomes" id="UP000324209">
    <property type="component" value="Chromosome"/>
</dbReference>
<feature type="transmembrane region" description="Helical" evidence="1">
    <location>
        <begin position="418"/>
        <end position="441"/>
    </location>
</feature>
<name>A0A5C1QLE4_9SPIO</name>
<dbReference type="Pfam" id="PF13704">
    <property type="entry name" value="Glyco_tranf_2_4"/>
    <property type="match status" value="1"/>
</dbReference>